<dbReference type="Proteomes" id="UP001469089">
    <property type="component" value="Unassembled WGS sequence"/>
</dbReference>
<name>A0ABV1M162_9BURK</name>
<dbReference type="EMBL" id="JAOALG010000003">
    <property type="protein sequence ID" value="MEQ5844275.1"/>
    <property type="molecule type" value="Genomic_DNA"/>
</dbReference>
<geneLocation type="plasmid" evidence="1">
    <name>pl1</name>
</geneLocation>
<evidence type="ECO:0000313" key="1">
    <source>
        <dbReference type="EMBL" id="MEQ5844275.1"/>
    </source>
</evidence>
<dbReference type="InterPro" id="IPR058891">
    <property type="entry name" value="CPPA"/>
</dbReference>
<protein>
    <submittedName>
        <fullName evidence="1">Uncharacterized protein</fullName>
    </submittedName>
</protein>
<reference evidence="1 2" key="1">
    <citation type="journal article" date="2024" name="Chem. Sci.">
        <title>Discovery of a lagriamide polyketide by integrated genome mining, isotopic labeling, and untargeted metabolomics.</title>
        <authorList>
            <person name="Fergusson C.H."/>
            <person name="Saulog J."/>
            <person name="Paulo B.S."/>
            <person name="Wilson D.M."/>
            <person name="Liu D.Y."/>
            <person name="Morehouse N.J."/>
            <person name="Waterworth S."/>
            <person name="Barkei J."/>
            <person name="Gray C.A."/>
            <person name="Kwan J.C."/>
            <person name="Eustaquio A.S."/>
            <person name="Linington R.G."/>
        </authorList>
    </citation>
    <scope>NUCLEOTIDE SEQUENCE [LARGE SCALE GENOMIC DNA]</scope>
    <source>
        <strain evidence="1 2">RL17-338-BIF-B</strain>
    </source>
</reference>
<gene>
    <name evidence="1" type="ORF">N0A02_32965</name>
</gene>
<sequence length="92" mass="10397">MEHRIPILNERDRQSLLWLRKHVGDARLSSAVDALTQGERKPYVSALCRYLGVWPPVASEPQSHSDAGKSIGDQYLAQIRTHLARQAHSQAR</sequence>
<dbReference type="Pfam" id="PF25860">
    <property type="entry name" value="CPPA"/>
    <property type="match status" value="1"/>
</dbReference>
<accession>A0ABV1M162</accession>
<proteinExistence type="predicted"/>
<dbReference type="RefSeq" id="WP_349545873.1">
    <property type="nucleotide sequence ID" value="NZ_JAOALG010000003.1"/>
</dbReference>
<organism evidence="1 2">
    <name type="scientific">Paraburkholderia acidicola</name>
    <dbReference type="NCBI Taxonomy" id="1912599"/>
    <lineage>
        <taxon>Bacteria</taxon>
        <taxon>Pseudomonadati</taxon>
        <taxon>Pseudomonadota</taxon>
        <taxon>Betaproteobacteria</taxon>
        <taxon>Burkholderiales</taxon>
        <taxon>Burkholderiaceae</taxon>
        <taxon>Paraburkholderia</taxon>
    </lineage>
</organism>
<keyword evidence="1" id="KW-0614">Plasmid</keyword>
<comment type="caution">
    <text evidence="1">The sequence shown here is derived from an EMBL/GenBank/DDBJ whole genome shotgun (WGS) entry which is preliminary data.</text>
</comment>
<keyword evidence="2" id="KW-1185">Reference proteome</keyword>
<evidence type="ECO:0000313" key="2">
    <source>
        <dbReference type="Proteomes" id="UP001469089"/>
    </source>
</evidence>